<evidence type="ECO:0000259" key="4">
    <source>
        <dbReference type="PROSITE" id="PS50893"/>
    </source>
</evidence>
<dbReference type="GO" id="GO:0005524">
    <property type="term" value="F:ATP binding"/>
    <property type="evidence" value="ECO:0007669"/>
    <property type="project" value="UniProtKB-KW"/>
</dbReference>
<evidence type="ECO:0000256" key="3">
    <source>
        <dbReference type="ARBA" id="ARBA00022840"/>
    </source>
</evidence>
<dbReference type="InterPro" id="IPR003439">
    <property type="entry name" value="ABC_transporter-like_ATP-bd"/>
</dbReference>
<dbReference type="SUPFAM" id="SSF52540">
    <property type="entry name" value="P-loop containing nucleoside triphosphate hydrolases"/>
    <property type="match status" value="1"/>
</dbReference>
<dbReference type="PANTHER" id="PTHR42711:SF4">
    <property type="entry name" value="ABC TRANSPORTER RELATED"/>
    <property type="match status" value="1"/>
</dbReference>
<evidence type="ECO:0000256" key="1">
    <source>
        <dbReference type="ARBA" id="ARBA00022448"/>
    </source>
</evidence>
<feature type="domain" description="ABC transporter" evidence="4">
    <location>
        <begin position="22"/>
        <end position="255"/>
    </location>
</feature>
<protein>
    <submittedName>
        <fullName evidence="5">Putative ABC transporter related</fullName>
    </submittedName>
</protein>
<sequence>MITVHGLTREFTVTEREPGLRAALKSVARREQRVVTAIDDLTFSIASGGVTGFLGPNGSGKTTTLKCLAGLLTPTRGSVEVLGYTPSERHPEFLRQLGFVMGQRWQLNVDIPVLESFELHRVVYDLDTTEFRQTRDELIELLDLGDVARQVARKLSLGQRMRCEFAASLLHRPSVVLLDEPTLGLDFDAQQQIRSFVGAYVELTGAAVLLTSHYLADIEALCHDVMTISRGRITYTGTLHELQQMAGDQKLITVRLSAPVPRASVAQLGEIREHTDTTLVLEVRRGAAGEAVGVLEHLEAVADVSLADPPLEDTLRALYDIPVPP</sequence>
<name>A0A2P2CBZ9_9ZZZZ</name>
<accession>A0A2P2CBZ9</accession>
<dbReference type="InterPro" id="IPR003593">
    <property type="entry name" value="AAA+_ATPase"/>
</dbReference>
<dbReference type="EMBL" id="CZKA01000058">
    <property type="protein sequence ID" value="CUR59525.1"/>
    <property type="molecule type" value="Genomic_DNA"/>
</dbReference>
<dbReference type="GO" id="GO:0016887">
    <property type="term" value="F:ATP hydrolysis activity"/>
    <property type="evidence" value="ECO:0007669"/>
    <property type="project" value="InterPro"/>
</dbReference>
<dbReference type="InterPro" id="IPR050763">
    <property type="entry name" value="ABC_transporter_ATP-binding"/>
</dbReference>
<dbReference type="Pfam" id="PF00005">
    <property type="entry name" value="ABC_tran"/>
    <property type="match status" value="1"/>
</dbReference>
<keyword evidence="3" id="KW-0067">ATP-binding</keyword>
<reference evidence="5" key="1">
    <citation type="submission" date="2015-08" db="EMBL/GenBank/DDBJ databases">
        <authorList>
            <person name="Babu N.S."/>
            <person name="Beckwith C.J."/>
            <person name="Beseler K.G."/>
            <person name="Brison A."/>
            <person name="Carone J.V."/>
            <person name="Caskin T.P."/>
            <person name="Diamond M."/>
            <person name="Durham M.E."/>
            <person name="Foxe J.M."/>
            <person name="Go M."/>
            <person name="Henderson B.A."/>
            <person name="Jones I.B."/>
            <person name="McGettigan J.A."/>
            <person name="Micheletti S.J."/>
            <person name="Nasrallah M.E."/>
            <person name="Ortiz D."/>
            <person name="Piller C.R."/>
            <person name="Privatt S.R."/>
            <person name="Schneider S.L."/>
            <person name="Sharp S."/>
            <person name="Smith T.C."/>
            <person name="Stanton J.D."/>
            <person name="Ullery H.E."/>
            <person name="Wilson R.J."/>
            <person name="Serrano M.G."/>
            <person name="Buck G."/>
            <person name="Lee V."/>
            <person name="Wang Y."/>
            <person name="Carvalho R."/>
            <person name="Voegtly L."/>
            <person name="Shi R."/>
            <person name="Duckworth R."/>
            <person name="Johnson A."/>
            <person name="Loviza R."/>
            <person name="Walstead R."/>
            <person name="Shah Z."/>
            <person name="Kiflezghi M."/>
            <person name="Wade K."/>
            <person name="Ball S.L."/>
            <person name="Bradley K.W."/>
            <person name="Asai D.J."/>
            <person name="Bowman C.A."/>
            <person name="Russell D.A."/>
            <person name="Pope W.H."/>
            <person name="Jacobs-Sera D."/>
            <person name="Hendrix R.W."/>
            <person name="Hatfull G.F."/>
        </authorList>
    </citation>
    <scope>NUCLEOTIDE SEQUENCE</scope>
</reference>
<keyword evidence="1" id="KW-0813">Transport</keyword>
<dbReference type="PANTHER" id="PTHR42711">
    <property type="entry name" value="ABC TRANSPORTER ATP-BINDING PROTEIN"/>
    <property type="match status" value="1"/>
</dbReference>
<dbReference type="AlphaFoldDB" id="A0A2P2CBZ9"/>
<gene>
    <name evidence="5" type="ORF">NOCA2610048</name>
</gene>
<organism evidence="5">
    <name type="scientific">metagenome</name>
    <dbReference type="NCBI Taxonomy" id="256318"/>
    <lineage>
        <taxon>unclassified sequences</taxon>
        <taxon>metagenomes</taxon>
    </lineage>
</organism>
<dbReference type="PROSITE" id="PS50893">
    <property type="entry name" value="ABC_TRANSPORTER_2"/>
    <property type="match status" value="1"/>
</dbReference>
<evidence type="ECO:0000313" key="5">
    <source>
        <dbReference type="EMBL" id="CUR59525.1"/>
    </source>
</evidence>
<dbReference type="Gene3D" id="3.40.50.300">
    <property type="entry name" value="P-loop containing nucleotide triphosphate hydrolases"/>
    <property type="match status" value="1"/>
</dbReference>
<dbReference type="InterPro" id="IPR027417">
    <property type="entry name" value="P-loop_NTPase"/>
</dbReference>
<keyword evidence="2" id="KW-0547">Nucleotide-binding</keyword>
<dbReference type="SMART" id="SM00382">
    <property type="entry name" value="AAA"/>
    <property type="match status" value="1"/>
</dbReference>
<evidence type="ECO:0000256" key="2">
    <source>
        <dbReference type="ARBA" id="ARBA00022741"/>
    </source>
</evidence>
<proteinExistence type="predicted"/>